<dbReference type="EMBL" id="SOGJ01000034">
    <property type="protein sequence ID" value="TFC95385.1"/>
    <property type="molecule type" value="Genomic_DNA"/>
</dbReference>
<dbReference type="PANTHER" id="PTHR24094:SF15">
    <property type="entry name" value="AMP-DEPENDENT SYNTHETASE_LIGASE DOMAIN-CONTAINING PROTEIN-RELATED"/>
    <property type="match status" value="1"/>
</dbReference>
<organism evidence="2 3">
    <name type="scientific">Cryobacterium breve</name>
    <dbReference type="NCBI Taxonomy" id="1259258"/>
    <lineage>
        <taxon>Bacteria</taxon>
        <taxon>Bacillati</taxon>
        <taxon>Actinomycetota</taxon>
        <taxon>Actinomycetes</taxon>
        <taxon>Micrococcales</taxon>
        <taxon>Microbacteriaceae</taxon>
        <taxon>Cryobacterium</taxon>
    </lineage>
</organism>
<keyword evidence="2" id="KW-0378">Hydrolase</keyword>
<evidence type="ECO:0000259" key="1">
    <source>
        <dbReference type="Pfam" id="PF07510"/>
    </source>
</evidence>
<dbReference type="InterPro" id="IPR011089">
    <property type="entry name" value="GmrSD_C"/>
</dbReference>
<evidence type="ECO:0000313" key="3">
    <source>
        <dbReference type="Proteomes" id="UP000298355"/>
    </source>
</evidence>
<keyword evidence="2" id="KW-0255">Endonuclease</keyword>
<comment type="caution">
    <text evidence="2">The sequence shown here is derived from an EMBL/GenBank/DDBJ whole genome shotgun (WGS) entry which is preliminary data.</text>
</comment>
<keyword evidence="2" id="KW-0540">Nuclease</keyword>
<gene>
    <name evidence="2" type="ORF">E3O65_15195</name>
</gene>
<evidence type="ECO:0000313" key="2">
    <source>
        <dbReference type="EMBL" id="TFC95385.1"/>
    </source>
</evidence>
<accession>A0ABY2IV66</accession>
<feature type="domain" description="GmrSD restriction endonucleases C-terminal" evidence="1">
    <location>
        <begin position="124"/>
        <end position="259"/>
    </location>
</feature>
<protein>
    <submittedName>
        <fullName evidence="2">HNH endonuclease</fullName>
    </submittedName>
</protein>
<sequence length="277" mass="28910">MPHSSRRPASVRSRRSRRPTTVLLVALTLLALVSAIVAGVLGITPGPGPGITPVPVPGITSWPAPIASPIPGTGAGTSSVTATGDAADLLATLPVKGKAPKTGYDRTGVFGSTWRDVDDNGCDTRNDILARDLTAIVTDETCRVLSGTLLAPYTGESVVFERGEATSRLVQIDHLVALSNAWQTGAQQLDQAERIALANDPLNLLASDGSSNSQKGDGDAATWLPAQKSFRCEYVARQISVKAAYGLWVAPAEHDAMGRVLFSCPGQTAYSDAHGID</sequence>
<proteinExistence type="predicted"/>
<dbReference type="Proteomes" id="UP000298355">
    <property type="component" value="Unassembled WGS sequence"/>
</dbReference>
<keyword evidence="3" id="KW-1185">Reference proteome</keyword>
<name>A0ABY2IV66_9MICO</name>
<dbReference type="Pfam" id="PF07510">
    <property type="entry name" value="GmrSD_C"/>
    <property type="match status" value="1"/>
</dbReference>
<dbReference type="PANTHER" id="PTHR24094">
    <property type="entry name" value="SECRETED PROTEIN"/>
    <property type="match status" value="1"/>
</dbReference>
<dbReference type="GO" id="GO:0004519">
    <property type="term" value="F:endonuclease activity"/>
    <property type="evidence" value="ECO:0007669"/>
    <property type="project" value="UniProtKB-KW"/>
</dbReference>
<reference evidence="2 3" key="1">
    <citation type="submission" date="2019-03" db="EMBL/GenBank/DDBJ databases">
        <title>Genomics of glacier-inhabiting Cryobacterium strains.</title>
        <authorList>
            <person name="Liu Q."/>
            <person name="Xin Y.-H."/>
        </authorList>
    </citation>
    <scope>NUCLEOTIDE SEQUENCE [LARGE SCALE GENOMIC DNA]</scope>
    <source>
        <strain evidence="2 3">TMT4-23</strain>
    </source>
</reference>